<feature type="compositionally biased region" description="Polar residues" evidence="1">
    <location>
        <begin position="413"/>
        <end position="432"/>
    </location>
</feature>
<reference evidence="2 3" key="1">
    <citation type="submission" date="2006-10" db="EMBL/GenBank/DDBJ databases">
        <title>The Genome Sequence of Batrachochytrium dendrobatidis JEL423.</title>
        <authorList>
            <consortium name="The Broad Institute Genome Sequencing Platform"/>
            <person name="Birren B."/>
            <person name="Lander E."/>
            <person name="Galagan J."/>
            <person name="Cuomo C."/>
            <person name="Devon K."/>
            <person name="Jaffe D."/>
            <person name="Butler J."/>
            <person name="Alvarez P."/>
            <person name="Gnerre S."/>
            <person name="Grabherr M."/>
            <person name="Kleber M."/>
            <person name="Mauceli E."/>
            <person name="Brockman W."/>
            <person name="Young S."/>
            <person name="LaButti K."/>
            <person name="Sykes S."/>
            <person name="DeCaprio D."/>
            <person name="Crawford M."/>
            <person name="Koehrsen M."/>
            <person name="Engels R."/>
            <person name="Montgomery P."/>
            <person name="Pearson M."/>
            <person name="Howarth C."/>
            <person name="Larson L."/>
            <person name="White J."/>
            <person name="O'Leary S."/>
            <person name="Kodira C."/>
            <person name="Zeng Q."/>
            <person name="Yandava C."/>
            <person name="Alvarado L."/>
            <person name="Longcore J."/>
            <person name="James T."/>
        </authorList>
    </citation>
    <scope>NUCLEOTIDE SEQUENCE [LARGE SCALE GENOMIC DNA]</scope>
    <source>
        <strain evidence="2 3">JEL423</strain>
    </source>
</reference>
<evidence type="ECO:0000256" key="1">
    <source>
        <dbReference type="SAM" id="MobiDB-lite"/>
    </source>
</evidence>
<feature type="region of interest" description="Disordered" evidence="1">
    <location>
        <begin position="232"/>
        <end position="279"/>
    </location>
</feature>
<dbReference type="OrthoDB" id="10686932at2759"/>
<organism evidence="2 3">
    <name type="scientific">Batrachochytrium dendrobatidis (strain JEL423)</name>
    <dbReference type="NCBI Taxonomy" id="403673"/>
    <lineage>
        <taxon>Eukaryota</taxon>
        <taxon>Fungi</taxon>
        <taxon>Fungi incertae sedis</taxon>
        <taxon>Chytridiomycota</taxon>
        <taxon>Chytridiomycota incertae sedis</taxon>
        <taxon>Chytridiomycetes</taxon>
        <taxon>Rhizophydiales</taxon>
        <taxon>Rhizophydiales incertae sedis</taxon>
        <taxon>Batrachochytrium</taxon>
    </lineage>
</organism>
<feature type="compositionally biased region" description="Low complexity" evidence="1">
    <location>
        <begin position="393"/>
        <end position="407"/>
    </location>
</feature>
<dbReference type="EMBL" id="DS022305">
    <property type="protein sequence ID" value="OAJ40800.1"/>
    <property type="molecule type" value="Genomic_DNA"/>
</dbReference>
<accession>A0A177WMZ3</accession>
<reference evidence="2 3" key="2">
    <citation type="submission" date="2016-05" db="EMBL/GenBank/DDBJ databases">
        <title>Lineage-specific infection strategies underlie the spectrum of fungal disease in amphibians.</title>
        <authorList>
            <person name="Cuomo C.A."/>
            <person name="Farrer R.A."/>
            <person name="James T."/>
            <person name="Longcore J."/>
            <person name="Birren B."/>
        </authorList>
    </citation>
    <scope>NUCLEOTIDE SEQUENCE [LARGE SCALE GENOMIC DNA]</scope>
    <source>
        <strain evidence="2 3">JEL423</strain>
    </source>
</reference>
<protein>
    <submittedName>
        <fullName evidence="2">Uncharacterized protein</fullName>
    </submittedName>
</protein>
<feature type="compositionally biased region" description="Polar residues" evidence="1">
    <location>
        <begin position="333"/>
        <end position="376"/>
    </location>
</feature>
<dbReference type="Proteomes" id="UP000077115">
    <property type="component" value="Unassembled WGS sequence"/>
</dbReference>
<dbReference type="AlphaFoldDB" id="A0A177WMZ3"/>
<sequence length="509" mass="57265">MPRLNQSRQKHQSKTMLQSQHIPFLQQWRGRTRPLLIEPELNVNHPLDSQSNQPVLYPTWWGHEEHVVACSINDSSVRIQRRHSELFDRQSTLNASHAIHNDSVTNSVKQVQRMSLLKKTRSNIPAGVETKPLPSEAWAPLPDPKSFPKRTIDEFTQTDTVRIVDREIDDLVDAFNQTRLHRTSAPYLGHTNSIYPSSCFIERSDIRHSASSPILKSESPIRHGTAGYNTFIPFDAQQSPTRDVGEESMMTRPSKYADTSAKNDPHILKSEPLSSPPLTKKIQSPVSFVVPLSPVNLFSANTSFHASPTKRRSSRRPTSLNTKNSYGKYPDHSSFNRYDQSPLSSVGHQSFTYPQPSPKRTSSPTRDGLTYSQFDHSITRSRKSPTRNGEQNRSLSESRFSRSPSPLKYRSEMTPSRYTPTINTAASTSKPYSQGSRSVQSTSSTRHHTEPGVMQLVDTFLASSFIQFLDTSGINAKVDMTFLDHACSDAASFVTADASMNEVHQNLPF</sequence>
<feature type="region of interest" description="Disordered" evidence="1">
    <location>
        <begin position="304"/>
        <end position="449"/>
    </location>
</feature>
<evidence type="ECO:0000313" key="2">
    <source>
        <dbReference type="EMBL" id="OAJ40800.1"/>
    </source>
</evidence>
<dbReference type="VEuPathDB" id="FungiDB:BDEG_24501"/>
<proteinExistence type="predicted"/>
<feature type="compositionally biased region" description="Low complexity" evidence="1">
    <location>
        <begin position="433"/>
        <end position="444"/>
    </location>
</feature>
<gene>
    <name evidence="2" type="ORF">BDEG_24501</name>
</gene>
<evidence type="ECO:0000313" key="3">
    <source>
        <dbReference type="Proteomes" id="UP000077115"/>
    </source>
</evidence>
<name>A0A177WMZ3_BATDL</name>